<accession>A0AAW1XTT9</accession>
<proteinExistence type="predicted"/>
<sequence>MAAISPAPRRCRCTSLVIVIDQPIQVGLSAASNHITTASISRLCRRLLLITVRHCTVPTAIQSARPQRRNHLNPAPLPLRRRSLRLVQPRPRRRHHRRSLPSLPLALCLRNRMKRRRRSWLPRNKKK</sequence>
<comment type="caution">
    <text evidence="1">The sequence shown here is derived from an EMBL/GenBank/DDBJ whole genome shotgun (WGS) entry which is preliminary data.</text>
</comment>
<keyword evidence="2" id="KW-1185">Reference proteome</keyword>
<protein>
    <submittedName>
        <fullName evidence="1">Uncharacterized protein</fullName>
    </submittedName>
</protein>
<evidence type="ECO:0000313" key="1">
    <source>
        <dbReference type="EMBL" id="KAK9939701.1"/>
    </source>
</evidence>
<evidence type="ECO:0000313" key="2">
    <source>
        <dbReference type="Proteomes" id="UP001457282"/>
    </source>
</evidence>
<dbReference type="EMBL" id="JBEDUW010000003">
    <property type="protein sequence ID" value="KAK9939701.1"/>
    <property type="molecule type" value="Genomic_DNA"/>
</dbReference>
<gene>
    <name evidence="1" type="ORF">M0R45_016390</name>
</gene>
<dbReference type="AlphaFoldDB" id="A0AAW1XTT9"/>
<reference evidence="1 2" key="1">
    <citation type="journal article" date="2023" name="G3 (Bethesda)">
        <title>A chromosome-length genome assembly and annotation of blackberry (Rubus argutus, cv. 'Hillquist').</title>
        <authorList>
            <person name="Bruna T."/>
            <person name="Aryal R."/>
            <person name="Dudchenko O."/>
            <person name="Sargent D.J."/>
            <person name="Mead D."/>
            <person name="Buti M."/>
            <person name="Cavallini A."/>
            <person name="Hytonen T."/>
            <person name="Andres J."/>
            <person name="Pham M."/>
            <person name="Weisz D."/>
            <person name="Mascagni F."/>
            <person name="Usai G."/>
            <person name="Natali L."/>
            <person name="Bassil N."/>
            <person name="Fernandez G.E."/>
            <person name="Lomsadze A."/>
            <person name="Armour M."/>
            <person name="Olukolu B."/>
            <person name="Poorten T."/>
            <person name="Britton C."/>
            <person name="Davik J."/>
            <person name="Ashrafi H."/>
            <person name="Aiden E.L."/>
            <person name="Borodovsky M."/>
            <person name="Worthington M."/>
        </authorList>
    </citation>
    <scope>NUCLEOTIDE SEQUENCE [LARGE SCALE GENOMIC DNA]</scope>
    <source>
        <strain evidence="1">PI 553951</strain>
    </source>
</reference>
<dbReference type="Proteomes" id="UP001457282">
    <property type="component" value="Unassembled WGS sequence"/>
</dbReference>
<name>A0AAW1XTT9_RUBAR</name>
<organism evidence="1 2">
    <name type="scientific">Rubus argutus</name>
    <name type="common">Southern blackberry</name>
    <dbReference type="NCBI Taxonomy" id="59490"/>
    <lineage>
        <taxon>Eukaryota</taxon>
        <taxon>Viridiplantae</taxon>
        <taxon>Streptophyta</taxon>
        <taxon>Embryophyta</taxon>
        <taxon>Tracheophyta</taxon>
        <taxon>Spermatophyta</taxon>
        <taxon>Magnoliopsida</taxon>
        <taxon>eudicotyledons</taxon>
        <taxon>Gunneridae</taxon>
        <taxon>Pentapetalae</taxon>
        <taxon>rosids</taxon>
        <taxon>fabids</taxon>
        <taxon>Rosales</taxon>
        <taxon>Rosaceae</taxon>
        <taxon>Rosoideae</taxon>
        <taxon>Rosoideae incertae sedis</taxon>
        <taxon>Rubus</taxon>
    </lineage>
</organism>